<dbReference type="Proteomes" id="UP000307507">
    <property type="component" value="Unassembled WGS sequence"/>
</dbReference>
<proteinExistence type="predicted"/>
<dbReference type="OrthoDB" id="8613708at2"/>
<evidence type="ECO:0000313" key="1">
    <source>
        <dbReference type="EMBL" id="THF48463.1"/>
    </source>
</evidence>
<protein>
    <submittedName>
        <fullName evidence="1">Uncharacterized protein</fullName>
    </submittedName>
</protein>
<sequence>MNYAIQILKEKQVQLVAQLREGNANKAAILKQKKEIDTALNWLETIEKQNLGRLSDYEWIELPFMNNGYSSYRIMDDGETDNREHWIEFKTPIEVTATDFLVLKKPK</sequence>
<name>A0A4S3ZS44_9FLAO</name>
<comment type="caution">
    <text evidence="1">The sequence shown here is derived from an EMBL/GenBank/DDBJ whole genome shotgun (WGS) entry which is preliminary data.</text>
</comment>
<organism evidence="1 2">
    <name type="scientific">Flavobacterium supellecticarium</name>
    <dbReference type="NCBI Taxonomy" id="2565924"/>
    <lineage>
        <taxon>Bacteria</taxon>
        <taxon>Pseudomonadati</taxon>
        <taxon>Bacteroidota</taxon>
        <taxon>Flavobacteriia</taxon>
        <taxon>Flavobacteriales</taxon>
        <taxon>Flavobacteriaceae</taxon>
        <taxon>Flavobacterium</taxon>
    </lineage>
</organism>
<evidence type="ECO:0000313" key="2">
    <source>
        <dbReference type="Proteomes" id="UP000307507"/>
    </source>
</evidence>
<dbReference type="RefSeq" id="WP_136403925.1">
    <property type="nucleotide sequence ID" value="NZ_SSNZ01000008.1"/>
</dbReference>
<accession>A0A4S3ZS44</accession>
<dbReference type="AlphaFoldDB" id="A0A4S3ZS44"/>
<reference evidence="1 2" key="1">
    <citation type="submission" date="2019-04" db="EMBL/GenBank/DDBJ databases">
        <title>Flavobacterium sp. nov. isolated from construction timber.</title>
        <authorList>
            <person name="Lin S.-Y."/>
            <person name="Chang C.-T."/>
            <person name="Young C.-C."/>
        </authorList>
    </citation>
    <scope>NUCLEOTIDE SEQUENCE [LARGE SCALE GENOMIC DNA]</scope>
    <source>
        <strain evidence="1 2">CC-CTC003</strain>
    </source>
</reference>
<keyword evidence="2" id="KW-1185">Reference proteome</keyword>
<gene>
    <name evidence="1" type="ORF">E6C50_14360</name>
</gene>
<dbReference type="EMBL" id="SSNZ01000008">
    <property type="protein sequence ID" value="THF48463.1"/>
    <property type="molecule type" value="Genomic_DNA"/>
</dbReference>